<protein>
    <submittedName>
        <fullName evidence="2">Uncharacterized protein</fullName>
    </submittedName>
</protein>
<sequence length="355" mass="40508">MATLFALFALGLGGVPVNAGSRMWETSINYAQVNAVDGASMAFVSNETDASKRWITMNPGPDRFDDHIWPDRTITYAYNSEEDEEAISLIFDDATKLWAAAGLSDDVFKYGKISRQECMDNRQECMLVSEEKVANSATSLALSRGRLENLPIAPTMRLNLDEEIGHMNVRLNVAHEIGHAWGLHHEHQNPAYWKHTSEHPNLVEFDIEEQFKCDNLKDFERVMRRIEQDAMPARVADLKHQEGFVGAENWLPLRKSTTRYRMRAQEIDWTSIMIYPSDAGGIPDQAGGKRRNILLRKDDTVIPRSKGPNTRDVKAIMWLYDYRPRKRDGGLLWDAGLKMAELFDKIRLNCPERPA</sequence>
<dbReference type="Gene3D" id="3.40.390.10">
    <property type="entry name" value="Collagenase (Catalytic Domain)"/>
    <property type="match status" value="1"/>
</dbReference>
<keyword evidence="3" id="KW-1185">Reference proteome</keyword>
<evidence type="ECO:0000256" key="1">
    <source>
        <dbReference type="SAM" id="SignalP"/>
    </source>
</evidence>
<organism evidence="2 3">
    <name type="scientific">Fusarium solani</name>
    <name type="common">Filamentous fungus</name>
    <dbReference type="NCBI Taxonomy" id="169388"/>
    <lineage>
        <taxon>Eukaryota</taxon>
        <taxon>Fungi</taxon>
        <taxon>Dikarya</taxon>
        <taxon>Ascomycota</taxon>
        <taxon>Pezizomycotina</taxon>
        <taxon>Sordariomycetes</taxon>
        <taxon>Hypocreomycetidae</taxon>
        <taxon>Hypocreales</taxon>
        <taxon>Nectriaceae</taxon>
        <taxon>Fusarium</taxon>
        <taxon>Fusarium solani species complex</taxon>
    </lineage>
</organism>
<dbReference type="OrthoDB" id="291007at2759"/>
<keyword evidence="1" id="KW-0732">Signal</keyword>
<dbReference type="EMBL" id="JAGTJS010000004">
    <property type="protein sequence ID" value="KAH7271678.1"/>
    <property type="molecule type" value="Genomic_DNA"/>
</dbReference>
<dbReference type="AlphaFoldDB" id="A0A9P9KZY5"/>
<gene>
    <name evidence="2" type="ORF">B0J15DRAFT_576790</name>
</gene>
<name>A0A9P9KZY5_FUSSL</name>
<dbReference type="InterPro" id="IPR024079">
    <property type="entry name" value="MetalloPept_cat_dom_sf"/>
</dbReference>
<dbReference type="SUPFAM" id="SSF55486">
    <property type="entry name" value="Metalloproteases ('zincins'), catalytic domain"/>
    <property type="match status" value="1"/>
</dbReference>
<feature type="signal peptide" evidence="1">
    <location>
        <begin position="1"/>
        <end position="19"/>
    </location>
</feature>
<evidence type="ECO:0000313" key="3">
    <source>
        <dbReference type="Proteomes" id="UP000736672"/>
    </source>
</evidence>
<dbReference type="Proteomes" id="UP000736672">
    <property type="component" value="Unassembled WGS sequence"/>
</dbReference>
<feature type="chain" id="PRO_5040420213" evidence="1">
    <location>
        <begin position="20"/>
        <end position="355"/>
    </location>
</feature>
<dbReference type="GO" id="GO:0008237">
    <property type="term" value="F:metallopeptidase activity"/>
    <property type="evidence" value="ECO:0007669"/>
    <property type="project" value="InterPro"/>
</dbReference>
<comment type="caution">
    <text evidence="2">The sequence shown here is derived from an EMBL/GenBank/DDBJ whole genome shotgun (WGS) entry which is preliminary data.</text>
</comment>
<accession>A0A9P9KZY5</accession>
<reference evidence="2" key="1">
    <citation type="journal article" date="2021" name="Nat. Commun.">
        <title>Genetic determinants of endophytism in the Arabidopsis root mycobiome.</title>
        <authorList>
            <person name="Mesny F."/>
            <person name="Miyauchi S."/>
            <person name="Thiergart T."/>
            <person name="Pickel B."/>
            <person name="Atanasova L."/>
            <person name="Karlsson M."/>
            <person name="Huettel B."/>
            <person name="Barry K.W."/>
            <person name="Haridas S."/>
            <person name="Chen C."/>
            <person name="Bauer D."/>
            <person name="Andreopoulos W."/>
            <person name="Pangilinan J."/>
            <person name="LaButti K."/>
            <person name="Riley R."/>
            <person name="Lipzen A."/>
            <person name="Clum A."/>
            <person name="Drula E."/>
            <person name="Henrissat B."/>
            <person name="Kohler A."/>
            <person name="Grigoriev I.V."/>
            <person name="Martin F.M."/>
            <person name="Hacquard S."/>
        </authorList>
    </citation>
    <scope>NUCLEOTIDE SEQUENCE</scope>
    <source>
        <strain evidence="2">FSSC 5 MPI-SDFR-AT-0091</strain>
    </source>
</reference>
<proteinExistence type="predicted"/>
<evidence type="ECO:0000313" key="2">
    <source>
        <dbReference type="EMBL" id="KAH7271678.1"/>
    </source>
</evidence>